<keyword evidence="3" id="KW-1185">Reference proteome</keyword>
<dbReference type="PeptideAtlas" id="Q9TZ87"/>
<reference evidence="2 3" key="1">
    <citation type="journal article" date="1998" name="Science">
        <title>Genome sequence of the nematode C. elegans: a platform for investigating biology.</title>
        <authorList>
            <consortium name="The C. elegans sequencing consortium"/>
            <person name="Sulson J.E."/>
            <person name="Waterston R."/>
        </authorList>
    </citation>
    <scope>NUCLEOTIDE SEQUENCE [LARGE SCALE GENOMIC DNA]</scope>
    <source>
        <strain evidence="2 3">Bristol N2</strain>
    </source>
</reference>
<feature type="region of interest" description="Disordered" evidence="1">
    <location>
        <begin position="205"/>
        <end position="251"/>
    </location>
</feature>
<feature type="compositionally biased region" description="Basic and acidic residues" evidence="1">
    <location>
        <begin position="228"/>
        <end position="242"/>
    </location>
</feature>
<evidence type="ECO:0000313" key="4">
    <source>
        <dbReference type="WormBase" id="F54D10.3"/>
    </source>
</evidence>
<dbReference type="PhylomeDB" id="Q9TZ87"/>
<dbReference type="Pfam" id="PF03353">
    <property type="entry name" value="Lin-8"/>
    <property type="match status" value="1"/>
</dbReference>
<dbReference type="PaxDb" id="6239-F54D10.3"/>
<evidence type="ECO:0000313" key="2">
    <source>
        <dbReference type="EMBL" id="CCD64809.1"/>
    </source>
</evidence>
<dbReference type="GeneID" id="173726"/>
<protein>
    <submittedName>
        <fullName evidence="2">MADF domain-containing protein</fullName>
    </submittedName>
</protein>
<dbReference type="PANTHER" id="PTHR32020:SF3">
    <property type="entry name" value="ARID DOMAIN-CONTAINING PROTEIN-RELATED"/>
    <property type="match status" value="1"/>
</dbReference>
<dbReference type="InParanoid" id="Q9TZ87"/>
<dbReference type="STRING" id="6239.F54D10.3.1"/>
<evidence type="ECO:0000256" key="1">
    <source>
        <dbReference type="SAM" id="MobiDB-lite"/>
    </source>
</evidence>
<dbReference type="Proteomes" id="UP000001940">
    <property type="component" value="Chromosome II"/>
</dbReference>
<dbReference type="UCSC" id="F54D10.3">
    <property type="organism name" value="c. elegans"/>
</dbReference>
<dbReference type="RefSeq" id="NP_494658.1">
    <property type="nucleotide sequence ID" value="NM_062257.2"/>
</dbReference>
<dbReference type="Bgee" id="WBGene00018804">
    <property type="expression patterns" value="Expressed in pharyngeal muscle cell (C elegans) and 3 other cell types or tissues"/>
</dbReference>
<evidence type="ECO:0000313" key="3">
    <source>
        <dbReference type="Proteomes" id="UP000001940"/>
    </source>
</evidence>
<name>Q9TZ87_CAEEL</name>
<dbReference type="IntAct" id="Q9TZ87">
    <property type="interactions" value="3"/>
</dbReference>
<dbReference type="HOGENOM" id="CLU_072670_0_0_1"/>
<dbReference type="AlphaFoldDB" id="Q9TZ87"/>
<dbReference type="WormBase" id="F54D10.3">
    <property type="protein sequence ID" value="CE19453"/>
    <property type="gene ID" value="WBGene00018804"/>
    <property type="gene designation" value="lido-15"/>
</dbReference>
<dbReference type="PANTHER" id="PTHR32020">
    <property type="entry name" value="LIN-8 DOMAIN CONTAINING-RELATED"/>
    <property type="match status" value="1"/>
</dbReference>
<dbReference type="FunCoup" id="Q9TZ87">
    <property type="interactions" value="206"/>
</dbReference>
<dbReference type="eggNOG" id="ENOG502THNA">
    <property type="taxonomic scope" value="Eukaryota"/>
</dbReference>
<organism evidence="2 3">
    <name type="scientific">Caenorhabditis elegans</name>
    <dbReference type="NCBI Taxonomy" id="6239"/>
    <lineage>
        <taxon>Eukaryota</taxon>
        <taxon>Metazoa</taxon>
        <taxon>Ecdysozoa</taxon>
        <taxon>Nematoda</taxon>
        <taxon>Chromadorea</taxon>
        <taxon>Rhabditida</taxon>
        <taxon>Rhabditina</taxon>
        <taxon>Rhabditomorpha</taxon>
        <taxon>Rhabditoidea</taxon>
        <taxon>Rhabditidae</taxon>
        <taxon>Peloderinae</taxon>
        <taxon>Caenorhabditis</taxon>
    </lineage>
</organism>
<dbReference type="InterPro" id="IPR005020">
    <property type="entry name" value="LIN-8"/>
</dbReference>
<accession>Q9TZ87</accession>
<dbReference type="EMBL" id="BX284602">
    <property type="protein sequence ID" value="CCD64809.1"/>
    <property type="molecule type" value="Genomic_DNA"/>
</dbReference>
<dbReference type="KEGG" id="cel:CELE_F54D10.3"/>
<sequence>MNATDYRKLTEHIEGTKFPMDNLIKKVFLNILEPKEDLWNSNQKIDRERWETVGIELFQRTGILVSVDQMRSGFRSIKSNLGQRLHNCVQSGMSRIQTELELQKWELFQDLRFYYDKLYKYRQLRAERTGNEARNSEPVSGEDMQSFFEEPDMMSLVEENDSAMKYLSSLIPQVSSTSTPTKVKLENPFLNAFENPMNLRHELSQMLQASSSSSSIPSPISPPVPNPKAEDEEKPSLKRPRESSPAAVETERISQQIKRIFEQYPEKTNLIRSVLTYTVLAFDEPDADFSTASEVFGDLAARFPVRNSKR</sequence>
<dbReference type="AGR" id="WB:WBGene00018804"/>
<dbReference type="CTD" id="173726"/>
<proteinExistence type="predicted"/>
<dbReference type="GO" id="GO:0005634">
    <property type="term" value="C:nucleus"/>
    <property type="evidence" value="ECO:0000318"/>
    <property type="project" value="GO_Central"/>
</dbReference>
<dbReference type="PIR" id="T33611">
    <property type="entry name" value="T33611"/>
</dbReference>
<gene>
    <name evidence="2 4" type="primary">lido-15</name>
    <name evidence="2" type="ORF">CELE_F54D10.3</name>
    <name evidence="4" type="ORF">F54D10.3</name>
</gene>